<organism evidence="1 2">
    <name type="scientific">Diphasiastrum complanatum</name>
    <name type="common">Issler's clubmoss</name>
    <name type="synonym">Lycopodium complanatum</name>
    <dbReference type="NCBI Taxonomy" id="34168"/>
    <lineage>
        <taxon>Eukaryota</taxon>
        <taxon>Viridiplantae</taxon>
        <taxon>Streptophyta</taxon>
        <taxon>Embryophyta</taxon>
        <taxon>Tracheophyta</taxon>
        <taxon>Lycopodiopsida</taxon>
        <taxon>Lycopodiales</taxon>
        <taxon>Lycopodiaceae</taxon>
        <taxon>Lycopodioideae</taxon>
        <taxon>Diphasiastrum</taxon>
    </lineage>
</organism>
<keyword evidence="2" id="KW-1185">Reference proteome</keyword>
<accession>A0ACC2E9Y9</accession>
<dbReference type="EMBL" id="CM055094">
    <property type="protein sequence ID" value="KAJ7563283.1"/>
    <property type="molecule type" value="Genomic_DNA"/>
</dbReference>
<comment type="caution">
    <text evidence="1">The sequence shown here is derived from an EMBL/GenBank/DDBJ whole genome shotgun (WGS) entry which is preliminary data.</text>
</comment>
<reference evidence="2" key="1">
    <citation type="journal article" date="2024" name="Proc. Natl. Acad. Sci. U.S.A.">
        <title>Extraordinary preservation of gene collinearity over three hundred million years revealed in homosporous lycophytes.</title>
        <authorList>
            <person name="Li C."/>
            <person name="Wickell D."/>
            <person name="Kuo L.Y."/>
            <person name="Chen X."/>
            <person name="Nie B."/>
            <person name="Liao X."/>
            <person name="Peng D."/>
            <person name="Ji J."/>
            <person name="Jenkins J."/>
            <person name="Williams M."/>
            <person name="Shu S."/>
            <person name="Plott C."/>
            <person name="Barry K."/>
            <person name="Rajasekar S."/>
            <person name="Grimwood J."/>
            <person name="Han X."/>
            <person name="Sun S."/>
            <person name="Hou Z."/>
            <person name="He W."/>
            <person name="Dai G."/>
            <person name="Sun C."/>
            <person name="Schmutz J."/>
            <person name="Leebens-Mack J.H."/>
            <person name="Li F.W."/>
            <person name="Wang L."/>
        </authorList>
    </citation>
    <scope>NUCLEOTIDE SEQUENCE [LARGE SCALE GENOMIC DNA]</scope>
    <source>
        <strain evidence="2">cv. PW_Plant_1</strain>
    </source>
</reference>
<name>A0ACC2E9Y9_DIPCM</name>
<protein>
    <submittedName>
        <fullName evidence="1">Uncharacterized protein</fullName>
    </submittedName>
</protein>
<proteinExistence type="predicted"/>
<gene>
    <name evidence="1" type="ORF">O6H91_03G104300</name>
</gene>
<sequence length="502" mass="55504">MGAPAASPDIRTQNQQQAERVVAKLEKLKREDCIFVKHDDRFNCWKILVGPSDWKDHSAGKEGVDRYQLHNLPSTNSGSGVYELGIVRPTVLVRGKKVRKLREKDVMVVYIGKAENIRQRLQRYGQTGSHLERAKSSISTAAEDIKPLKPRNSKNGNAPRPAVINSSETTPILGPRLLSTAFDHGYSIAFRWASAENNESAEKVESQLLKVFDYAWNKDANGARRPHEILAKLATENQASTLCGGNSVVFARRNWLFYGKDKAGIDLDVRKPLEPHNYESGTAKNRPANFLLFSRNRPRLVSSAIEGNVSDPQILKCGVMLENGQACTVAPKKGRKRCEAHKGMRVVVKSYATTLPVSTNHLLPSINGTKNIEVKLSMEEIVTQEVHDITLKNSLDYSSVPAYTDKELNAHKGLHLCSLKNLCFIGMPNTDKESSCSTKLEQTKVSVGSDSSKLVCGIIQANGSKCLEIPPNGRKRCPVHKVLCIHESGDAAIIKEKPKPQT</sequence>
<dbReference type="Proteomes" id="UP001162992">
    <property type="component" value="Chromosome 3"/>
</dbReference>
<evidence type="ECO:0000313" key="2">
    <source>
        <dbReference type="Proteomes" id="UP001162992"/>
    </source>
</evidence>
<evidence type="ECO:0000313" key="1">
    <source>
        <dbReference type="EMBL" id="KAJ7563283.1"/>
    </source>
</evidence>